<protein>
    <submittedName>
        <fullName evidence="1">Uncharacterized protein</fullName>
    </submittedName>
</protein>
<reference evidence="1" key="1">
    <citation type="submission" date="2021-02" db="EMBL/GenBank/DDBJ databases">
        <authorList>
            <person name="Nowell W R."/>
        </authorList>
    </citation>
    <scope>NUCLEOTIDE SEQUENCE</scope>
</reference>
<keyword evidence="3" id="KW-1185">Reference proteome</keyword>
<dbReference type="Proteomes" id="UP000663828">
    <property type="component" value="Unassembled WGS sequence"/>
</dbReference>
<dbReference type="AlphaFoldDB" id="A0A815I282"/>
<organism evidence="1 3">
    <name type="scientific">Adineta ricciae</name>
    <name type="common">Rotifer</name>
    <dbReference type="NCBI Taxonomy" id="249248"/>
    <lineage>
        <taxon>Eukaryota</taxon>
        <taxon>Metazoa</taxon>
        <taxon>Spiralia</taxon>
        <taxon>Gnathifera</taxon>
        <taxon>Rotifera</taxon>
        <taxon>Eurotatoria</taxon>
        <taxon>Bdelloidea</taxon>
        <taxon>Adinetida</taxon>
        <taxon>Adinetidae</taxon>
        <taxon>Adineta</taxon>
    </lineage>
</organism>
<proteinExistence type="predicted"/>
<evidence type="ECO:0000313" key="1">
    <source>
        <dbReference type="EMBL" id="CAF1362653.1"/>
    </source>
</evidence>
<accession>A0A815I282</accession>
<evidence type="ECO:0000313" key="3">
    <source>
        <dbReference type="Proteomes" id="UP000663828"/>
    </source>
</evidence>
<dbReference type="Proteomes" id="UP000663852">
    <property type="component" value="Unassembled WGS sequence"/>
</dbReference>
<comment type="caution">
    <text evidence="1">The sequence shown here is derived from an EMBL/GenBank/DDBJ whole genome shotgun (WGS) entry which is preliminary data.</text>
</comment>
<gene>
    <name evidence="2" type="ORF">EDS130_LOCUS42231</name>
    <name evidence="1" type="ORF">XAT740_LOCUS32101</name>
</gene>
<sequence>MDDIFLKNKWMNQKNDWLWNRIFGSNTHDITKHERNLEILAMFVEFVNIMLENLNGLTIKLRKFKDDVDNLKQIEFLLEEEKASYISPKRHVQLLNEALGKLRTASDTFQAKIHRENPSDDTL</sequence>
<dbReference type="EMBL" id="CAJNOJ010000603">
    <property type="protein sequence ID" value="CAF1494551.1"/>
    <property type="molecule type" value="Genomic_DNA"/>
</dbReference>
<evidence type="ECO:0000313" key="2">
    <source>
        <dbReference type="EMBL" id="CAF1494551.1"/>
    </source>
</evidence>
<name>A0A815I282_ADIRI</name>
<dbReference type="EMBL" id="CAJNOR010002968">
    <property type="protein sequence ID" value="CAF1362653.1"/>
    <property type="molecule type" value="Genomic_DNA"/>
</dbReference>